<name>A0A1G7J5C4_9SPHI</name>
<feature type="signal peptide" evidence="1">
    <location>
        <begin position="1"/>
        <end position="25"/>
    </location>
</feature>
<gene>
    <name evidence="2" type="ORF">SAMN05216464_11462</name>
</gene>
<evidence type="ECO:0000256" key="1">
    <source>
        <dbReference type="SAM" id="SignalP"/>
    </source>
</evidence>
<evidence type="ECO:0000313" key="3">
    <source>
        <dbReference type="Proteomes" id="UP000199072"/>
    </source>
</evidence>
<dbReference type="EMBL" id="FNAI01000014">
    <property type="protein sequence ID" value="SDF20130.1"/>
    <property type="molecule type" value="Genomic_DNA"/>
</dbReference>
<evidence type="ECO:0008006" key="4">
    <source>
        <dbReference type="Google" id="ProtNLM"/>
    </source>
</evidence>
<dbReference type="InterPro" id="IPR021314">
    <property type="entry name" value="DUF2911"/>
</dbReference>
<feature type="chain" id="PRO_5011614713" description="DUF2911 domain-containing protein" evidence="1">
    <location>
        <begin position="26"/>
        <end position="173"/>
    </location>
</feature>
<dbReference type="AlphaFoldDB" id="A0A1G7J5C4"/>
<dbReference type="Proteomes" id="UP000199072">
    <property type="component" value="Unassembled WGS sequence"/>
</dbReference>
<dbReference type="RefSeq" id="WP_091153653.1">
    <property type="nucleotide sequence ID" value="NZ_FNAI01000014.1"/>
</dbReference>
<dbReference type="OrthoDB" id="195456at2"/>
<dbReference type="STRING" id="1391627.SAMN05216464_11462"/>
<protein>
    <recommendedName>
        <fullName evidence="4">DUF2911 domain-containing protein</fullName>
    </recommendedName>
</protein>
<reference evidence="2 3" key="1">
    <citation type="submission" date="2016-10" db="EMBL/GenBank/DDBJ databases">
        <authorList>
            <person name="de Groot N.N."/>
        </authorList>
    </citation>
    <scope>NUCLEOTIDE SEQUENCE [LARGE SCALE GENOMIC DNA]</scope>
    <source>
        <strain evidence="2 3">47C3B</strain>
    </source>
</reference>
<evidence type="ECO:0000313" key="2">
    <source>
        <dbReference type="EMBL" id="SDF20130.1"/>
    </source>
</evidence>
<organism evidence="2 3">
    <name type="scientific">Mucilaginibacter pineti</name>
    <dbReference type="NCBI Taxonomy" id="1391627"/>
    <lineage>
        <taxon>Bacteria</taxon>
        <taxon>Pseudomonadati</taxon>
        <taxon>Bacteroidota</taxon>
        <taxon>Sphingobacteriia</taxon>
        <taxon>Sphingobacteriales</taxon>
        <taxon>Sphingobacteriaceae</taxon>
        <taxon>Mucilaginibacter</taxon>
    </lineage>
</organism>
<accession>A0A1G7J5C4</accession>
<sequence length="173" mass="19039">MKRSYQIKASVLFAFALLVSTITWAQDKKPLASPRDSVSATVAGSTLTINYGSPSLKGREIIGKLEKIDSVWRAGANEATTFTTTKAIKVEGKALAAGTYGFFVIPHKDGKWTVIFNTVAKQWGAYTYNKTKDALRVEVKEKKVAKTERLVYKIGAKGFSLIWDTFEVPVAVK</sequence>
<proteinExistence type="predicted"/>
<keyword evidence="1" id="KW-0732">Signal</keyword>
<dbReference type="Pfam" id="PF11138">
    <property type="entry name" value="DUF2911"/>
    <property type="match status" value="1"/>
</dbReference>
<keyword evidence="3" id="KW-1185">Reference proteome</keyword>